<evidence type="ECO:0000256" key="2">
    <source>
        <dbReference type="ARBA" id="ARBA00038157"/>
    </source>
</evidence>
<dbReference type="GO" id="GO:0016491">
    <property type="term" value="F:oxidoreductase activity"/>
    <property type="evidence" value="ECO:0007669"/>
    <property type="project" value="UniProtKB-KW"/>
</dbReference>
<proteinExistence type="inferred from homology"/>
<evidence type="ECO:0000259" key="4">
    <source>
        <dbReference type="Pfam" id="PF00248"/>
    </source>
</evidence>
<dbReference type="InterPro" id="IPR023210">
    <property type="entry name" value="NADP_OxRdtase_dom"/>
</dbReference>
<evidence type="ECO:0000313" key="5">
    <source>
        <dbReference type="EMBL" id="GJJ13557.1"/>
    </source>
</evidence>
<dbReference type="PANTHER" id="PTHR43364:SF2">
    <property type="entry name" value="ARYL-ALCOHOL DEHYDROGENASE AAD10-RELATED"/>
    <property type="match status" value="1"/>
</dbReference>
<organism evidence="5 6">
    <name type="scientific">Clathrus columnatus</name>
    <dbReference type="NCBI Taxonomy" id="1419009"/>
    <lineage>
        <taxon>Eukaryota</taxon>
        <taxon>Fungi</taxon>
        <taxon>Dikarya</taxon>
        <taxon>Basidiomycota</taxon>
        <taxon>Agaricomycotina</taxon>
        <taxon>Agaricomycetes</taxon>
        <taxon>Phallomycetidae</taxon>
        <taxon>Phallales</taxon>
        <taxon>Clathraceae</taxon>
        <taxon>Clathrus</taxon>
    </lineage>
</organism>
<dbReference type="Pfam" id="PF00248">
    <property type="entry name" value="Aldo_ket_red"/>
    <property type="match status" value="1"/>
</dbReference>
<dbReference type="Gene3D" id="3.20.20.100">
    <property type="entry name" value="NADP-dependent oxidoreductase domain"/>
    <property type="match status" value="1"/>
</dbReference>
<evidence type="ECO:0000256" key="1">
    <source>
        <dbReference type="ARBA" id="ARBA00023002"/>
    </source>
</evidence>
<dbReference type="InterPro" id="IPR050523">
    <property type="entry name" value="AKR_Detox_Biosynth"/>
</dbReference>
<evidence type="ECO:0000313" key="6">
    <source>
        <dbReference type="Proteomes" id="UP001050691"/>
    </source>
</evidence>
<reference evidence="5" key="1">
    <citation type="submission" date="2021-10" db="EMBL/GenBank/DDBJ databases">
        <title>De novo Genome Assembly of Clathrus columnatus (Basidiomycota, Fungi) Using Illumina and Nanopore Sequence Data.</title>
        <authorList>
            <person name="Ogiso-Tanaka E."/>
            <person name="Itagaki H."/>
            <person name="Hosoya T."/>
            <person name="Hosaka K."/>
        </authorList>
    </citation>
    <scope>NUCLEOTIDE SEQUENCE</scope>
    <source>
        <strain evidence="5">MO-923</strain>
    </source>
</reference>
<dbReference type="PANTHER" id="PTHR43364">
    <property type="entry name" value="NADH-SPECIFIC METHYLGLYOXAL REDUCTASE-RELATED"/>
    <property type="match status" value="1"/>
</dbReference>
<feature type="region of interest" description="Disordered" evidence="3">
    <location>
        <begin position="243"/>
        <end position="265"/>
    </location>
</feature>
<name>A0AAV5AIP1_9AGAM</name>
<dbReference type="EMBL" id="BPWL01000008">
    <property type="protein sequence ID" value="GJJ13557.1"/>
    <property type="molecule type" value="Genomic_DNA"/>
</dbReference>
<accession>A0AAV5AIP1</accession>
<dbReference type="SUPFAM" id="SSF51430">
    <property type="entry name" value="NAD(P)-linked oxidoreductase"/>
    <property type="match status" value="1"/>
</dbReference>
<dbReference type="InterPro" id="IPR036812">
    <property type="entry name" value="NAD(P)_OxRdtase_dom_sf"/>
</dbReference>
<feature type="domain" description="NADP-dependent oxidoreductase" evidence="4">
    <location>
        <begin position="30"/>
        <end position="340"/>
    </location>
</feature>
<comment type="caution">
    <text evidence="5">The sequence shown here is derived from an EMBL/GenBank/DDBJ whole genome shotgun (WGS) entry which is preliminary data.</text>
</comment>
<comment type="similarity">
    <text evidence="2">Belongs to the aldo/keto reductase family. Aldo/keto reductase 2 subfamily.</text>
</comment>
<protein>
    <recommendedName>
        <fullName evidence="4">NADP-dependent oxidoreductase domain-containing protein</fullName>
    </recommendedName>
</protein>
<gene>
    <name evidence="5" type="ORF">Clacol_007812</name>
</gene>
<dbReference type="Proteomes" id="UP001050691">
    <property type="component" value="Unassembled WGS sequence"/>
</dbReference>
<keyword evidence="6" id="KW-1185">Reference proteome</keyword>
<sequence>MAFYTPAPEPPTKLGRYRILSPTAGVRVSPLQLGGMNIGDQWDKIGLGAMNKETSFKLLDAYYNAGGNFIDTAVNYQDGSSEAFIGEWMESRGNRDQMVIATKYTSNMKRAKNTPIKINYYGNHKKSLKVAVETSLKRLKTNYIDVYYVHFWTFDASVQEVMSALHDLVASGKILYLGISDAPAWLVVKANEWARAHGKTPFSIYQGKWSILDRSFERDIIPMARSEGLALAPWGVVGSGRIRTDEEEKRRKESGEKGRLVHSSNWERTENEVQVSRKLEEVAKKVGASSIQAVAIAYVMHKTPYVFPIIGGRKTEHLEENIRALDIKLSSAQIQALEAVLPFDPGFPHNLIGDGIGNNSFVINAGHADPWMPTPALPESFTNQE</sequence>
<dbReference type="AlphaFoldDB" id="A0AAV5AIP1"/>
<evidence type="ECO:0000256" key="3">
    <source>
        <dbReference type="SAM" id="MobiDB-lite"/>
    </source>
</evidence>
<keyword evidence="1" id="KW-0560">Oxidoreductase</keyword>